<dbReference type="GO" id="GO:0005524">
    <property type="term" value="F:ATP binding"/>
    <property type="evidence" value="ECO:0007669"/>
    <property type="project" value="UniProtKB-KW"/>
</dbReference>
<evidence type="ECO:0000313" key="7">
    <source>
        <dbReference type="Proteomes" id="UP000321379"/>
    </source>
</evidence>
<gene>
    <name evidence="6" type="ORF">FVP33_12470</name>
</gene>
<dbReference type="PROSITE" id="PS00211">
    <property type="entry name" value="ABC_TRANSPORTER_1"/>
    <property type="match status" value="1"/>
</dbReference>
<keyword evidence="1" id="KW-0813">Transport</keyword>
<comment type="caution">
    <text evidence="6">The sequence shown here is derived from an EMBL/GenBank/DDBJ whole genome shotgun (WGS) entry which is preliminary data.</text>
</comment>
<protein>
    <submittedName>
        <fullName evidence="6">ABC transporter ATP-binding protein</fullName>
    </submittedName>
</protein>
<dbReference type="CDD" id="cd03216">
    <property type="entry name" value="ABC_Carb_Monos_I"/>
    <property type="match status" value="1"/>
</dbReference>
<keyword evidence="2" id="KW-0677">Repeat</keyword>
<dbReference type="PANTHER" id="PTHR43790">
    <property type="entry name" value="CARBOHYDRATE TRANSPORT ATP-BINDING PROTEIN MG119-RELATED"/>
    <property type="match status" value="1"/>
</dbReference>
<feature type="domain" description="ABC transporter" evidence="5">
    <location>
        <begin position="14"/>
        <end position="246"/>
    </location>
</feature>
<dbReference type="PANTHER" id="PTHR43790:SF9">
    <property type="entry name" value="GALACTOFURANOSE TRANSPORTER ATP-BINDING PROTEIN YTFR"/>
    <property type="match status" value="1"/>
</dbReference>
<dbReference type="InterPro" id="IPR027417">
    <property type="entry name" value="P-loop_NTPase"/>
</dbReference>
<evidence type="ECO:0000256" key="2">
    <source>
        <dbReference type="ARBA" id="ARBA00022737"/>
    </source>
</evidence>
<dbReference type="RefSeq" id="WP_147783983.1">
    <property type="nucleotide sequence ID" value="NZ_VRMG01000008.1"/>
</dbReference>
<dbReference type="SUPFAM" id="SSF52540">
    <property type="entry name" value="P-loop containing nucleoside triphosphate hydrolases"/>
    <property type="match status" value="2"/>
</dbReference>
<evidence type="ECO:0000259" key="5">
    <source>
        <dbReference type="PROSITE" id="PS50893"/>
    </source>
</evidence>
<dbReference type="InterPro" id="IPR003593">
    <property type="entry name" value="AAA+_ATPase"/>
</dbReference>
<sequence length="539" mass="56437">MSASPTLAPAAGVISLSGITKAFPGVIANDDISLDILNGQVHCLLGENGAGKSTLISILAGMQFPDSGSIAIDGVPVTIGSPKAAMKFGIGVVHQHSTLVPSLTVLENLMLGEGGLMLKEKRAASRLEELSGLLGASIDPNILASDLALGQQQQVEIAKAMWTGSRLLILDEPTSMLTPSAIESLGESMSRLKAEGLGIVFITHKLREAYTMGDCVTVLRGGRKVGELTPERMKSLTEAEAQAEILRAMFGDDLAAAGSIESAAELAGATEAAPEASRVDVTGRPVRLQVAGVTSVGKSMDVSVTDISFSIHEGEIFGIAGIDGHGQAGLAEVLSGQRAIASGTISLEGADITRLGVRSRQEKGVRYVTDDRLHEGTVGNLSVAINLLLKRIGMAPFWRFGQINKTAVNDEAKRLITQYTIRTPSPSTRVGTLSGGNIQKVLLARELGHGARVVVVNKPTYGLDLKSVRLVHDLLRAFAADGGCVVLISTELDELIELSDRIGVISRGSIVGTVQNDGGPDVAERVGHYMIGGRAHDND</sequence>
<dbReference type="InterPro" id="IPR017871">
    <property type="entry name" value="ABC_transporter-like_CS"/>
</dbReference>
<evidence type="ECO:0000313" key="6">
    <source>
        <dbReference type="EMBL" id="TXN29940.1"/>
    </source>
</evidence>
<keyword evidence="4 6" id="KW-0067">ATP-binding</keyword>
<dbReference type="InterPro" id="IPR003439">
    <property type="entry name" value="ABC_transporter-like_ATP-bd"/>
</dbReference>
<dbReference type="InterPro" id="IPR050107">
    <property type="entry name" value="ABC_carbohydrate_import_ATPase"/>
</dbReference>
<dbReference type="CDD" id="cd03215">
    <property type="entry name" value="ABC_Carb_Monos_II"/>
    <property type="match status" value="1"/>
</dbReference>
<dbReference type="PROSITE" id="PS50893">
    <property type="entry name" value="ABC_TRANSPORTER_2"/>
    <property type="match status" value="2"/>
</dbReference>
<evidence type="ECO:0000256" key="4">
    <source>
        <dbReference type="ARBA" id="ARBA00022840"/>
    </source>
</evidence>
<dbReference type="EMBL" id="VRMG01000008">
    <property type="protein sequence ID" value="TXN29940.1"/>
    <property type="molecule type" value="Genomic_DNA"/>
</dbReference>
<name>A0A5C8UQW8_9MICO</name>
<keyword evidence="7" id="KW-1185">Reference proteome</keyword>
<accession>A0A5C8UQW8</accession>
<organism evidence="6 7">
    <name type="scientific">Lacisediminihabitans profunda</name>
    <dbReference type="NCBI Taxonomy" id="2594790"/>
    <lineage>
        <taxon>Bacteria</taxon>
        <taxon>Bacillati</taxon>
        <taxon>Actinomycetota</taxon>
        <taxon>Actinomycetes</taxon>
        <taxon>Micrococcales</taxon>
        <taxon>Microbacteriaceae</taxon>
        <taxon>Lacisediminihabitans</taxon>
    </lineage>
</organism>
<dbReference type="Pfam" id="PF00005">
    <property type="entry name" value="ABC_tran"/>
    <property type="match status" value="2"/>
</dbReference>
<evidence type="ECO:0000256" key="1">
    <source>
        <dbReference type="ARBA" id="ARBA00022448"/>
    </source>
</evidence>
<dbReference type="GO" id="GO:0016887">
    <property type="term" value="F:ATP hydrolysis activity"/>
    <property type="evidence" value="ECO:0007669"/>
    <property type="project" value="InterPro"/>
</dbReference>
<dbReference type="Gene3D" id="3.40.50.300">
    <property type="entry name" value="P-loop containing nucleotide triphosphate hydrolases"/>
    <property type="match status" value="2"/>
</dbReference>
<evidence type="ECO:0000256" key="3">
    <source>
        <dbReference type="ARBA" id="ARBA00022741"/>
    </source>
</evidence>
<proteinExistence type="predicted"/>
<dbReference type="SMART" id="SM00382">
    <property type="entry name" value="AAA"/>
    <property type="match status" value="1"/>
</dbReference>
<dbReference type="Proteomes" id="UP000321379">
    <property type="component" value="Unassembled WGS sequence"/>
</dbReference>
<dbReference type="AlphaFoldDB" id="A0A5C8UQW8"/>
<keyword evidence="3" id="KW-0547">Nucleotide-binding</keyword>
<reference evidence="6 7" key="1">
    <citation type="submission" date="2019-08" db="EMBL/GenBank/DDBJ databases">
        <title>Bacterial whole genome sequence for Glaciihabitans sp. CHu50b-6-2.</title>
        <authorList>
            <person name="Jin L."/>
        </authorList>
    </citation>
    <scope>NUCLEOTIDE SEQUENCE [LARGE SCALE GENOMIC DNA]</scope>
    <source>
        <strain evidence="6 7">CHu50b-6-2</strain>
    </source>
</reference>
<feature type="domain" description="ABC transporter" evidence="5">
    <location>
        <begin position="288"/>
        <end position="532"/>
    </location>
</feature>